<feature type="signal peptide" evidence="1">
    <location>
        <begin position="1"/>
        <end position="20"/>
    </location>
</feature>
<keyword evidence="3" id="KW-1185">Reference proteome</keyword>
<protein>
    <recommendedName>
        <fullName evidence="4">SLA1 homology domain-containing protein</fullName>
    </recommendedName>
</protein>
<dbReference type="AlphaFoldDB" id="A0A5C6AVM9"/>
<dbReference type="EMBL" id="SJPM01000001">
    <property type="protein sequence ID" value="TWU03537.1"/>
    <property type="molecule type" value="Genomic_DNA"/>
</dbReference>
<evidence type="ECO:0008006" key="4">
    <source>
        <dbReference type="Google" id="ProtNLM"/>
    </source>
</evidence>
<evidence type="ECO:0000256" key="1">
    <source>
        <dbReference type="SAM" id="SignalP"/>
    </source>
</evidence>
<name>A0A5C6AVM9_9BACT</name>
<comment type="caution">
    <text evidence="2">The sequence shown here is derived from an EMBL/GenBank/DDBJ whole genome shotgun (WGS) entry which is preliminary data.</text>
</comment>
<evidence type="ECO:0000313" key="3">
    <source>
        <dbReference type="Proteomes" id="UP000316213"/>
    </source>
</evidence>
<keyword evidence="1" id="KW-0732">Signal</keyword>
<gene>
    <name evidence="2" type="ORF">Pla100_04640</name>
</gene>
<sequence length="389" mass="42112" precursor="true">MKTAPARLFGWIPAITVALATLPASIGVSAGDASCISFDLPPTAVAIPVSNVDENIVLPGGVGETVEVSLRLSSLVCGSKLPDIDRWMIRCVPRSTSWRVVDYAPRTETASEYASPIQIKTTDERSSSFGMSSDAAPIKVHGAFVGASGHMGFDKAQKHLESTQFDRQAPLHAVTAAGTIERGRGVYYKLRWTSSQVLEGEKEFKVTFGVPQGFRAGLLDVSVIAIGKPAEGHPVSEAFSHIPVLGEDQDAMRAIGQARFVVAVHAEGDPDAWMAAETLIETEQMLRAQAKKIRSTTPTHSLSNLIRHVASKLDPSGVDVHGDWVDRLIFENADPHTDAIIRQLPTSLRVLALDYCDARKSLQQMQTRRIGNDFESFRLTDLGSNIATD</sequence>
<proteinExistence type="predicted"/>
<dbReference type="Proteomes" id="UP000316213">
    <property type="component" value="Unassembled WGS sequence"/>
</dbReference>
<evidence type="ECO:0000313" key="2">
    <source>
        <dbReference type="EMBL" id="TWU03537.1"/>
    </source>
</evidence>
<accession>A0A5C6AVM9</accession>
<organism evidence="2 3">
    <name type="scientific">Neorhodopirellula pilleata</name>
    <dbReference type="NCBI Taxonomy" id="2714738"/>
    <lineage>
        <taxon>Bacteria</taxon>
        <taxon>Pseudomonadati</taxon>
        <taxon>Planctomycetota</taxon>
        <taxon>Planctomycetia</taxon>
        <taxon>Pirellulales</taxon>
        <taxon>Pirellulaceae</taxon>
        <taxon>Neorhodopirellula</taxon>
    </lineage>
</organism>
<reference evidence="2 3" key="1">
    <citation type="submission" date="2019-02" db="EMBL/GenBank/DDBJ databases">
        <title>Deep-cultivation of Planctomycetes and their phenomic and genomic characterization uncovers novel biology.</title>
        <authorList>
            <person name="Wiegand S."/>
            <person name="Jogler M."/>
            <person name="Boedeker C."/>
            <person name="Pinto D."/>
            <person name="Vollmers J."/>
            <person name="Rivas-Marin E."/>
            <person name="Kohn T."/>
            <person name="Peeters S.H."/>
            <person name="Heuer A."/>
            <person name="Rast P."/>
            <person name="Oberbeckmann S."/>
            <person name="Bunk B."/>
            <person name="Jeske O."/>
            <person name="Meyerdierks A."/>
            <person name="Storesund J.E."/>
            <person name="Kallscheuer N."/>
            <person name="Luecker S."/>
            <person name="Lage O.M."/>
            <person name="Pohl T."/>
            <person name="Merkel B.J."/>
            <person name="Hornburger P."/>
            <person name="Mueller R.-W."/>
            <person name="Bruemmer F."/>
            <person name="Labrenz M."/>
            <person name="Spormann A.M."/>
            <person name="Op Den Camp H."/>
            <person name="Overmann J."/>
            <person name="Amann R."/>
            <person name="Jetten M.S.M."/>
            <person name="Mascher T."/>
            <person name="Medema M.H."/>
            <person name="Devos D.P."/>
            <person name="Kaster A.-K."/>
            <person name="Ovreas L."/>
            <person name="Rohde M."/>
            <person name="Galperin M.Y."/>
            <person name="Jogler C."/>
        </authorList>
    </citation>
    <scope>NUCLEOTIDE SEQUENCE [LARGE SCALE GENOMIC DNA]</scope>
    <source>
        <strain evidence="2 3">Pla100</strain>
    </source>
</reference>
<feature type="chain" id="PRO_5022906980" description="SLA1 homology domain-containing protein" evidence="1">
    <location>
        <begin position="21"/>
        <end position="389"/>
    </location>
</feature>